<gene>
    <name evidence="2" type="ORF">BegalDRAFT_1424</name>
</gene>
<dbReference type="AlphaFoldDB" id="I3CFC3"/>
<evidence type="ECO:0000256" key="1">
    <source>
        <dbReference type="SAM" id="SignalP"/>
    </source>
</evidence>
<sequence>MRKILYALGFAGLFVSLNVAANSPTDINFAAKKKTTFGTEYVVYNVRCSDGTTRQISSWNNRKEWCVGTSNNDCSNSQLKAAQLACDGK</sequence>
<feature type="chain" id="PRO_5003668841" evidence="1">
    <location>
        <begin position="22"/>
        <end position="89"/>
    </location>
</feature>
<dbReference type="HOGENOM" id="CLU_2448655_0_0_6"/>
<feature type="signal peptide" evidence="1">
    <location>
        <begin position="1"/>
        <end position="21"/>
    </location>
</feature>
<dbReference type="EMBL" id="JH600070">
    <property type="protein sequence ID" value="EIJ42316.1"/>
    <property type="molecule type" value="Genomic_DNA"/>
</dbReference>
<dbReference type="Proteomes" id="UP000005744">
    <property type="component" value="Unassembled WGS sequence"/>
</dbReference>
<organism evidence="2 3">
    <name type="scientific">Beggiatoa alba B18LD</name>
    <dbReference type="NCBI Taxonomy" id="395493"/>
    <lineage>
        <taxon>Bacteria</taxon>
        <taxon>Pseudomonadati</taxon>
        <taxon>Pseudomonadota</taxon>
        <taxon>Gammaproteobacteria</taxon>
        <taxon>Thiotrichales</taxon>
        <taxon>Thiotrichaceae</taxon>
        <taxon>Beggiatoa</taxon>
    </lineage>
</organism>
<keyword evidence="1" id="KW-0732">Signal</keyword>
<accession>I3CFC3</accession>
<dbReference type="STRING" id="395493.BegalDRAFT_1424"/>
<reference evidence="2 3" key="1">
    <citation type="submission" date="2011-11" db="EMBL/GenBank/DDBJ databases">
        <title>Improved High-Quality Draft sequence of Beggiatoa alba B18lD.</title>
        <authorList>
            <consortium name="US DOE Joint Genome Institute"/>
            <person name="Lucas S."/>
            <person name="Han J."/>
            <person name="Lapidus A."/>
            <person name="Cheng J.-F."/>
            <person name="Goodwin L."/>
            <person name="Pitluck S."/>
            <person name="Peters L."/>
            <person name="Mikhailova N."/>
            <person name="Held B."/>
            <person name="Detter J.C."/>
            <person name="Han C."/>
            <person name="Tapia R."/>
            <person name="Land M."/>
            <person name="Hauser L."/>
            <person name="Kyrpides N."/>
            <person name="Ivanova N."/>
            <person name="Pagani I."/>
            <person name="Samuel K."/>
            <person name="Teske A."/>
            <person name="Mueller J."/>
            <person name="Woyke T."/>
        </authorList>
    </citation>
    <scope>NUCLEOTIDE SEQUENCE [LARGE SCALE GENOMIC DNA]</scope>
    <source>
        <strain evidence="2 3">B18LD</strain>
    </source>
</reference>
<keyword evidence="3" id="KW-1185">Reference proteome</keyword>
<dbReference type="eggNOG" id="ENOG503350T">
    <property type="taxonomic scope" value="Bacteria"/>
</dbReference>
<proteinExistence type="predicted"/>
<evidence type="ECO:0000313" key="2">
    <source>
        <dbReference type="EMBL" id="EIJ42316.1"/>
    </source>
</evidence>
<evidence type="ECO:0000313" key="3">
    <source>
        <dbReference type="Proteomes" id="UP000005744"/>
    </source>
</evidence>
<protein>
    <submittedName>
        <fullName evidence="2">Uncharacterized protein</fullName>
    </submittedName>
</protein>
<name>I3CFC3_9GAMM</name>